<accession>A0A4C1UN83</accession>
<name>A0A4C1UN83_EUMVA</name>
<comment type="caution">
    <text evidence="1">The sequence shown here is derived from an EMBL/GenBank/DDBJ whole genome shotgun (WGS) entry which is preliminary data.</text>
</comment>
<dbReference type="Proteomes" id="UP000299102">
    <property type="component" value="Unassembled WGS sequence"/>
</dbReference>
<evidence type="ECO:0000313" key="2">
    <source>
        <dbReference type="Proteomes" id="UP000299102"/>
    </source>
</evidence>
<dbReference type="EMBL" id="BGZK01000200">
    <property type="protein sequence ID" value="GBP27903.1"/>
    <property type="molecule type" value="Genomic_DNA"/>
</dbReference>
<gene>
    <name evidence="1" type="ORF">EVAR_14093_1</name>
</gene>
<keyword evidence="2" id="KW-1185">Reference proteome</keyword>
<protein>
    <submittedName>
        <fullName evidence="1">Uncharacterized protein</fullName>
    </submittedName>
</protein>
<evidence type="ECO:0000313" key="1">
    <source>
        <dbReference type="EMBL" id="GBP27903.1"/>
    </source>
</evidence>
<organism evidence="1 2">
    <name type="scientific">Eumeta variegata</name>
    <name type="common">Bagworm moth</name>
    <name type="synonym">Eumeta japonica</name>
    <dbReference type="NCBI Taxonomy" id="151549"/>
    <lineage>
        <taxon>Eukaryota</taxon>
        <taxon>Metazoa</taxon>
        <taxon>Ecdysozoa</taxon>
        <taxon>Arthropoda</taxon>
        <taxon>Hexapoda</taxon>
        <taxon>Insecta</taxon>
        <taxon>Pterygota</taxon>
        <taxon>Neoptera</taxon>
        <taxon>Endopterygota</taxon>
        <taxon>Lepidoptera</taxon>
        <taxon>Glossata</taxon>
        <taxon>Ditrysia</taxon>
        <taxon>Tineoidea</taxon>
        <taxon>Psychidae</taxon>
        <taxon>Oiketicinae</taxon>
        <taxon>Eumeta</taxon>
    </lineage>
</organism>
<reference evidence="1 2" key="1">
    <citation type="journal article" date="2019" name="Commun. Biol.">
        <title>The bagworm genome reveals a unique fibroin gene that provides high tensile strength.</title>
        <authorList>
            <person name="Kono N."/>
            <person name="Nakamura H."/>
            <person name="Ohtoshi R."/>
            <person name="Tomita M."/>
            <person name="Numata K."/>
            <person name="Arakawa K."/>
        </authorList>
    </citation>
    <scope>NUCLEOTIDE SEQUENCE [LARGE SCALE GENOMIC DNA]</scope>
</reference>
<sequence>MYSPPKTPRMAPEVSRRSGSRINELRYLQQQPEALSNQYSVGRGARSFARFVVERQIRGSSVGCMLHVNACCRQASIMDFSELTPHTIQLSKLLTPKYYGFQEANTKKESKINVWHSGTAANEFLYFTYRPPALTLATVRFSLTASCSRRQCVSLSTQNAVSIKVDFSSGPAFEPDRALNSDLYLFRLQ</sequence>
<dbReference type="AlphaFoldDB" id="A0A4C1UN83"/>
<proteinExistence type="predicted"/>